<evidence type="ECO:0000313" key="5">
    <source>
        <dbReference type="Proteomes" id="UP000245535"/>
    </source>
</evidence>
<proteinExistence type="predicted"/>
<gene>
    <name evidence="4" type="ORF">BC781_1103</name>
</gene>
<feature type="domain" description="Prokaryotic pPIWI-RE MID" evidence="3">
    <location>
        <begin position="481"/>
        <end position="561"/>
    </location>
</feature>
<sequence length="831" mass="96963">MTNNPKKGQPMAFHLLDDCQELKQVIWTLQFPLEWQGILDYVIHKEKDSESNKRLPIRSLNQILKSLIPNIFATNDYTETVWLYCKEPIPNDLLLMFVQIWVKASFKTHPLVLVLDRLKADDLQWEPLDVDFSNLNTSMFQNENNHRIPDYIFDTLPHIIANYLVQSTHEKSLTIYDDPLRFKKIHSDNRNVQLVSWPPLYDIGYKEGRYYYSYYISFSLYLSPYQEKPEVVMTSGIKRYLSNRFQDTYSKNKRSVIIDPKMNWPVKLSDPYSLCSISYKYDHDKSEVVPDGLFLEILQMLQEDQKSNSIPDYQTILSNVDRYINRYTIVYKDNENAHGIGKGLSPADRKNIFEPVRDRLNSIMKPTPALPVITLRKNLITKKEAYNPFFNKKADVDLHQQRVEIVKNVRSDFRLNVLMINNSSPLRHTIVDELITLFGGQWEEESKTFTSKNLSITLSFELIGEIIEGEVKSTPEVKIQKEIIRKAKEQALKRYQGFNACIIEILPPKHYSGRIDPKNGIKEGFAKAGLLSKFIIRDDANINHKSKAAILALLTQHGVTVPKLNFMLQNNDNSFPKLEEYIGVYILKRTFPCLVKVNTITREVRVKTLYGKKGWKKYNNVLIELAHYNWEKHNELVNPIQLKSEFSRWIIEEIRNIQSVSLWMCLAENLRSTWKILQDQNLPLDHIGENPTELYPIAELNTKVRLIRLRHSENCKIMPLDINDEIKRGKGGGIYIKDERILYTVAQSPSTDRSNMATTRKDNIKDNHQLQQPLEIALFALQEEDKKNVDQIPYWAEIIERLRKANLAFGEATILPLPLHLAKKMNDYIFK</sequence>
<evidence type="ECO:0000259" key="1">
    <source>
        <dbReference type="Pfam" id="PF13032"/>
    </source>
</evidence>
<evidence type="ECO:0000313" key="4">
    <source>
        <dbReference type="EMBL" id="PWJ34962.1"/>
    </source>
</evidence>
<dbReference type="InterPro" id="IPR040496">
    <property type="entry name" value="MID_pPIWI_RE"/>
</dbReference>
<dbReference type="Proteomes" id="UP000245535">
    <property type="component" value="Unassembled WGS sequence"/>
</dbReference>
<organism evidence="4 5">
    <name type="scientific">Sediminitomix flava</name>
    <dbReference type="NCBI Taxonomy" id="379075"/>
    <lineage>
        <taxon>Bacteria</taxon>
        <taxon>Pseudomonadati</taxon>
        <taxon>Bacteroidota</taxon>
        <taxon>Cytophagia</taxon>
        <taxon>Cytophagales</taxon>
        <taxon>Flammeovirgaceae</taxon>
        <taxon>Sediminitomix</taxon>
    </lineage>
</organism>
<name>A0A315YXV8_SEDFL</name>
<feature type="domain" description="pPIWI-RE RNaseH" evidence="1">
    <location>
        <begin position="588"/>
        <end position="830"/>
    </location>
</feature>
<dbReference type="EMBL" id="QGDO01000010">
    <property type="protein sequence ID" value="PWJ34962.1"/>
    <property type="molecule type" value="Genomic_DNA"/>
</dbReference>
<reference evidence="4 5" key="1">
    <citation type="submission" date="2018-03" db="EMBL/GenBank/DDBJ databases">
        <title>Genomic Encyclopedia of Archaeal and Bacterial Type Strains, Phase II (KMG-II): from individual species to whole genera.</title>
        <authorList>
            <person name="Goeker M."/>
        </authorList>
    </citation>
    <scope>NUCLEOTIDE SEQUENCE [LARGE SCALE GENOMIC DNA]</scope>
    <source>
        <strain evidence="4 5">DSM 28229</strain>
    </source>
</reference>
<feature type="domain" description="pPIWI-RE module N-terminal" evidence="2">
    <location>
        <begin position="12"/>
        <end position="387"/>
    </location>
</feature>
<dbReference type="AlphaFoldDB" id="A0A315YXV8"/>
<accession>A0A315YXV8</accession>
<dbReference type="InterPro" id="IPR025085">
    <property type="entry name" value="pPIWI_RE_X"/>
</dbReference>
<evidence type="ECO:0000259" key="2">
    <source>
        <dbReference type="Pfam" id="PF13111"/>
    </source>
</evidence>
<dbReference type="InterPro" id="IPR024996">
    <property type="entry name" value="RNaseH_pPIWI_RE"/>
</dbReference>
<dbReference type="Pfam" id="PF13032">
    <property type="entry name" value="RNaseH_pPIWI_RE"/>
    <property type="match status" value="1"/>
</dbReference>
<protein>
    <submittedName>
        <fullName evidence="4">Uncharacterized protein DUF3893</fullName>
    </submittedName>
</protein>
<dbReference type="RefSeq" id="WP_109622693.1">
    <property type="nucleotide sequence ID" value="NZ_QGDO01000010.1"/>
</dbReference>
<keyword evidence="5" id="KW-1185">Reference proteome</keyword>
<dbReference type="Pfam" id="PF18157">
    <property type="entry name" value="MID_pPIWI_RE"/>
    <property type="match status" value="1"/>
</dbReference>
<evidence type="ECO:0000259" key="3">
    <source>
        <dbReference type="Pfam" id="PF18157"/>
    </source>
</evidence>
<comment type="caution">
    <text evidence="4">The sequence shown here is derived from an EMBL/GenBank/DDBJ whole genome shotgun (WGS) entry which is preliminary data.</text>
</comment>
<dbReference type="Pfam" id="PF13111">
    <property type="entry name" value="pPIWI_RE_X"/>
    <property type="match status" value="1"/>
</dbReference>